<dbReference type="RefSeq" id="WP_171595924.1">
    <property type="nucleotide sequence ID" value="NZ_RZNH01000020.1"/>
</dbReference>
<evidence type="ECO:0000313" key="2">
    <source>
        <dbReference type="Proteomes" id="UP000732105"/>
    </source>
</evidence>
<sequence length="255" mass="29895">MRIVLNPKYKSLESFVKNLPENFENTGESIYKGRNEIKVFHCNGIKLNVKSFKIPHLINKIAYAWIRGSKAKHSFEYAMKMIRLGADTPEPVACVETLKNGLFNRSYYVSIHHEYDFTIRDLIGFEFPDKDNILKYFAEYTYQKLHKNSIHHLDYSRGNILISKKEDGYGFSVVDINRMKFEKMPYLKGLKNFSQIWASEEELEVVAREYAKLNDKDEEEAVRLLIQFDKEHKAKINKKLALKAKLRNSKKSNGQ</sequence>
<reference evidence="1 2" key="1">
    <citation type="submission" date="2018-12" db="EMBL/GenBank/DDBJ databases">
        <title>Marinifilum JC070 sp. nov., a marine bacterium isolated from Yongle Blue Hole in the South China Sea.</title>
        <authorList>
            <person name="Fu T."/>
        </authorList>
    </citation>
    <scope>NUCLEOTIDE SEQUENCE [LARGE SCALE GENOMIC DNA]</scope>
    <source>
        <strain evidence="1 2">JC070</strain>
    </source>
</reference>
<comment type="caution">
    <text evidence="1">The sequence shown here is derived from an EMBL/GenBank/DDBJ whole genome shotgun (WGS) entry which is preliminary data.</text>
</comment>
<dbReference type="EMBL" id="RZNH01000020">
    <property type="protein sequence ID" value="NOU60652.1"/>
    <property type="molecule type" value="Genomic_DNA"/>
</dbReference>
<evidence type="ECO:0008006" key="3">
    <source>
        <dbReference type="Google" id="ProtNLM"/>
    </source>
</evidence>
<dbReference type="SUPFAM" id="SSF56112">
    <property type="entry name" value="Protein kinase-like (PK-like)"/>
    <property type="match status" value="1"/>
</dbReference>
<accession>A0ABX1WX39</accession>
<keyword evidence="2" id="KW-1185">Reference proteome</keyword>
<proteinExistence type="predicted"/>
<organism evidence="1 2">
    <name type="scientific">Marinifilum caeruleilacunae</name>
    <dbReference type="NCBI Taxonomy" id="2499076"/>
    <lineage>
        <taxon>Bacteria</taxon>
        <taxon>Pseudomonadati</taxon>
        <taxon>Bacteroidota</taxon>
        <taxon>Bacteroidia</taxon>
        <taxon>Marinilabiliales</taxon>
        <taxon>Marinifilaceae</taxon>
    </lineage>
</organism>
<name>A0ABX1WX39_9BACT</name>
<dbReference type="Proteomes" id="UP000732105">
    <property type="component" value="Unassembled WGS sequence"/>
</dbReference>
<gene>
    <name evidence="1" type="ORF">ELS83_12550</name>
</gene>
<evidence type="ECO:0000313" key="1">
    <source>
        <dbReference type="EMBL" id="NOU60652.1"/>
    </source>
</evidence>
<dbReference type="InterPro" id="IPR011009">
    <property type="entry name" value="Kinase-like_dom_sf"/>
</dbReference>
<protein>
    <recommendedName>
        <fullName evidence="3">Lipopolysaccharide kinase (Kdo/WaaP) family protein</fullName>
    </recommendedName>
</protein>